<evidence type="ECO:0000313" key="2">
    <source>
        <dbReference type="EMBL" id="NHK27628.1"/>
    </source>
</evidence>
<evidence type="ECO:0000313" key="3">
    <source>
        <dbReference type="Proteomes" id="UP000621856"/>
    </source>
</evidence>
<proteinExistence type="predicted"/>
<reference evidence="1" key="1">
    <citation type="journal article" date="2014" name="Int. J. Syst. Evol. Microbiol.">
        <title>Complete genome sequence of Corynebacterium casei LMG S-19264T (=DSM 44701T), isolated from a smear-ripened cheese.</title>
        <authorList>
            <consortium name="US DOE Joint Genome Institute (JGI-PGF)"/>
            <person name="Walter F."/>
            <person name="Albersmeier A."/>
            <person name="Kalinowski J."/>
            <person name="Ruckert C."/>
        </authorList>
    </citation>
    <scope>NUCLEOTIDE SEQUENCE</scope>
    <source>
        <strain evidence="1">CGMCC 1.14984</strain>
    </source>
</reference>
<dbReference type="RefSeq" id="WP_155138732.1">
    <property type="nucleotide sequence ID" value="NZ_BMGZ01000001.1"/>
</dbReference>
<keyword evidence="4" id="KW-1185">Reference proteome</keyword>
<reference evidence="1" key="3">
    <citation type="submission" date="2020-09" db="EMBL/GenBank/DDBJ databases">
        <authorList>
            <person name="Sun Q."/>
            <person name="Zhou Y."/>
        </authorList>
    </citation>
    <scope>NUCLEOTIDE SEQUENCE</scope>
    <source>
        <strain evidence="1">CGMCC 1.14984</strain>
    </source>
</reference>
<organism evidence="1 3">
    <name type="scientific">Aquisalinus luteolus</name>
    <dbReference type="NCBI Taxonomy" id="1566827"/>
    <lineage>
        <taxon>Bacteria</taxon>
        <taxon>Pseudomonadati</taxon>
        <taxon>Pseudomonadota</taxon>
        <taxon>Alphaproteobacteria</taxon>
        <taxon>Parvularculales</taxon>
        <taxon>Parvularculaceae</taxon>
        <taxon>Aquisalinus</taxon>
    </lineage>
</organism>
<dbReference type="EMBL" id="VCJR02000001">
    <property type="protein sequence ID" value="NHK27628.1"/>
    <property type="molecule type" value="Genomic_DNA"/>
</dbReference>
<protein>
    <submittedName>
        <fullName evidence="2">Transposase</fullName>
    </submittedName>
</protein>
<sequence>MSIEDLAEWMREERIDTTRIDSFAQAATPLYCLANNRRFLADLAIEELKQAYSDTEAVYAYTAQVMILYRTTGWQDNFFIRANIWPALTDPIVKATGTGPFFYHRPHDHNFNFLTVGYEGPGYSSNYYEYDADKVDGYPGEHVPGLIYCGTTSLNRGRVMLYRAGVDVHDQLPPDSLSISLNIVENTARTRITDQYAFDLEKAVITQIINIAPSPALFSAALLLDRENTEGIVQDIAENAASGYTRFNAIKALASTANECGEYRETLSRGLDDRHRMVREWTALHLARLGAG</sequence>
<dbReference type="Proteomes" id="UP000818603">
    <property type="component" value="Unassembled WGS sequence"/>
</dbReference>
<name>A0A8J3A2T9_9PROT</name>
<reference evidence="2 4" key="2">
    <citation type="submission" date="2020-02" db="EMBL/GenBank/DDBJ databases">
        <title>Genome sequence of Parvularcula flava strain NH6-79.</title>
        <authorList>
            <person name="Abdul Karim M.H."/>
            <person name="Lam M.Q."/>
            <person name="Chen S.J."/>
            <person name="Yahya A."/>
            <person name="Shahir S."/>
            <person name="Shamsir M.S."/>
            <person name="Chong C.S."/>
        </authorList>
    </citation>
    <scope>NUCLEOTIDE SEQUENCE [LARGE SCALE GENOMIC DNA]</scope>
    <source>
        <strain evidence="2 4">NH6-79</strain>
    </source>
</reference>
<evidence type="ECO:0000313" key="4">
    <source>
        <dbReference type="Proteomes" id="UP000818603"/>
    </source>
</evidence>
<comment type="caution">
    <text evidence="1">The sequence shown here is derived from an EMBL/GenBank/DDBJ whole genome shotgun (WGS) entry which is preliminary data.</text>
</comment>
<gene>
    <name evidence="2" type="ORF">FF098_006920</name>
    <name evidence="1" type="ORF">GCM10011355_13920</name>
</gene>
<accession>A0A8J3A2T9</accession>
<dbReference type="EMBL" id="BMGZ01000001">
    <property type="protein sequence ID" value="GGH96014.1"/>
    <property type="molecule type" value="Genomic_DNA"/>
</dbReference>
<dbReference type="AlphaFoldDB" id="A0A8J3A2T9"/>
<evidence type="ECO:0000313" key="1">
    <source>
        <dbReference type="EMBL" id="GGH96014.1"/>
    </source>
</evidence>
<dbReference type="Proteomes" id="UP000621856">
    <property type="component" value="Unassembled WGS sequence"/>
</dbReference>